<protein>
    <recommendedName>
        <fullName evidence="2">FAD-binding FR-type domain-containing protein</fullName>
    </recommendedName>
</protein>
<organism evidence="3 4">
    <name type="scientific">Cercophora newfieldiana</name>
    <dbReference type="NCBI Taxonomy" id="92897"/>
    <lineage>
        <taxon>Eukaryota</taxon>
        <taxon>Fungi</taxon>
        <taxon>Dikarya</taxon>
        <taxon>Ascomycota</taxon>
        <taxon>Pezizomycotina</taxon>
        <taxon>Sordariomycetes</taxon>
        <taxon>Sordariomycetidae</taxon>
        <taxon>Sordariales</taxon>
        <taxon>Lasiosphaeriaceae</taxon>
        <taxon>Cercophora</taxon>
    </lineage>
</organism>
<dbReference type="SUPFAM" id="SSF50475">
    <property type="entry name" value="FMN-binding split barrel"/>
    <property type="match status" value="1"/>
</dbReference>
<dbReference type="Gene3D" id="2.30.110.10">
    <property type="entry name" value="Electron Transport, Fmn-binding Protein, Chain A"/>
    <property type="match status" value="1"/>
</dbReference>
<dbReference type="InterPro" id="IPR039261">
    <property type="entry name" value="FNR_nucleotide-bd"/>
</dbReference>
<dbReference type="InterPro" id="IPR012349">
    <property type="entry name" value="Split_barrel_FMN-bd"/>
</dbReference>
<feature type="chain" id="PRO_5041320170" description="FAD-binding FR-type domain-containing protein" evidence="1">
    <location>
        <begin position="17"/>
        <end position="661"/>
    </location>
</feature>
<gene>
    <name evidence="3" type="ORF">B0T16DRAFT_419024</name>
</gene>
<dbReference type="InterPro" id="IPR017938">
    <property type="entry name" value="Riboflavin_synthase-like_b-brl"/>
</dbReference>
<comment type="caution">
    <text evidence="3">The sequence shown here is derived from an EMBL/GenBank/DDBJ whole genome shotgun (WGS) entry which is preliminary data.</text>
</comment>
<dbReference type="SUPFAM" id="SSF63380">
    <property type="entry name" value="Riboflavin synthase domain-like"/>
    <property type="match status" value="1"/>
</dbReference>
<dbReference type="GO" id="GO:0016491">
    <property type="term" value="F:oxidoreductase activity"/>
    <property type="evidence" value="ECO:0007669"/>
    <property type="project" value="InterPro"/>
</dbReference>
<name>A0AA39XWE6_9PEZI</name>
<feature type="signal peptide" evidence="1">
    <location>
        <begin position="1"/>
        <end position="16"/>
    </location>
</feature>
<dbReference type="Proteomes" id="UP001174936">
    <property type="component" value="Unassembled WGS sequence"/>
</dbReference>
<dbReference type="InterPro" id="IPR017927">
    <property type="entry name" value="FAD-bd_FR_type"/>
</dbReference>
<dbReference type="AlphaFoldDB" id="A0AA39XWE6"/>
<dbReference type="PANTHER" id="PTHR42815">
    <property type="entry name" value="FAD-BINDING, PUTATIVE (AFU_ORTHOLOGUE AFUA_6G07600)-RELATED"/>
    <property type="match status" value="1"/>
</dbReference>
<proteinExistence type="predicted"/>
<dbReference type="CDD" id="cd06197">
    <property type="entry name" value="FNR_like_2"/>
    <property type="match status" value="1"/>
</dbReference>
<dbReference type="PROSITE" id="PS51384">
    <property type="entry name" value="FAD_FR"/>
    <property type="match status" value="1"/>
</dbReference>
<dbReference type="EMBL" id="JAULSV010000006">
    <property type="protein sequence ID" value="KAK0641050.1"/>
    <property type="molecule type" value="Genomic_DNA"/>
</dbReference>
<dbReference type="Gene3D" id="2.40.30.10">
    <property type="entry name" value="Translation factors"/>
    <property type="match status" value="1"/>
</dbReference>
<feature type="domain" description="FAD-binding FR-type" evidence="2">
    <location>
        <begin position="391"/>
        <end position="523"/>
    </location>
</feature>
<evidence type="ECO:0000256" key="1">
    <source>
        <dbReference type="SAM" id="SignalP"/>
    </source>
</evidence>
<keyword evidence="4" id="KW-1185">Reference proteome</keyword>
<evidence type="ECO:0000313" key="4">
    <source>
        <dbReference type="Proteomes" id="UP001174936"/>
    </source>
</evidence>
<evidence type="ECO:0000313" key="3">
    <source>
        <dbReference type="EMBL" id="KAK0641050.1"/>
    </source>
</evidence>
<keyword evidence="1" id="KW-0732">Signal</keyword>
<accession>A0AA39XWE6</accession>
<reference evidence="3" key="1">
    <citation type="submission" date="2023-06" db="EMBL/GenBank/DDBJ databases">
        <title>Genome-scale phylogeny and comparative genomics of the fungal order Sordariales.</title>
        <authorList>
            <consortium name="Lawrence Berkeley National Laboratory"/>
            <person name="Hensen N."/>
            <person name="Bonometti L."/>
            <person name="Westerberg I."/>
            <person name="Brannstrom I.O."/>
            <person name="Guillou S."/>
            <person name="Cros-Aarteil S."/>
            <person name="Calhoun S."/>
            <person name="Haridas S."/>
            <person name="Kuo A."/>
            <person name="Mondo S."/>
            <person name="Pangilinan J."/>
            <person name="Riley R."/>
            <person name="Labutti K."/>
            <person name="Andreopoulos B."/>
            <person name="Lipzen A."/>
            <person name="Chen C."/>
            <person name="Yanf M."/>
            <person name="Daum C."/>
            <person name="Ng V."/>
            <person name="Clum A."/>
            <person name="Steindorff A."/>
            <person name="Ohm R."/>
            <person name="Martin F."/>
            <person name="Silar P."/>
            <person name="Natvig D."/>
            <person name="Lalanne C."/>
            <person name="Gautier V."/>
            <person name="Ament-Velasquez S.L."/>
            <person name="Kruys A."/>
            <person name="Hutchinson M.I."/>
            <person name="Powell A.J."/>
            <person name="Barry K."/>
            <person name="Miller A.N."/>
            <person name="Grigoriev I.V."/>
            <person name="Debuchy R."/>
            <person name="Gladieux P."/>
            <person name="Thoren M.H."/>
            <person name="Johannesson H."/>
        </authorList>
    </citation>
    <scope>NUCLEOTIDE SEQUENCE</scope>
    <source>
        <strain evidence="3">SMH2532-1</strain>
    </source>
</reference>
<dbReference type="SUPFAM" id="SSF52343">
    <property type="entry name" value="Ferredoxin reductase-like, C-terminal NADP-linked domain"/>
    <property type="match status" value="1"/>
</dbReference>
<dbReference type="Gene3D" id="3.40.50.80">
    <property type="entry name" value="Nucleotide-binding domain of ferredoxin-NADP reductase (FNR) module"/>
    <property type="match status" value="1"/>
</dbReference>
<sequence length="661" mass="70734">MHFSQAAAANLTFALAAFLPNNSFNFNPFFTSDSNSNFNFKMATLSHNHTHNGWHAGERTVHSLLRVHTSARGNPTSPGLPYSYGMRVASSPLLAVGTLDSQGRPWSTLWYGERGFARMVAQGVLGVQSLVGTVGDPVVEALGLGGEEEGGMVKPEGGKMMSALSIDLESRDRVKLMGRMVVGALGDGEGGVREVQVAMAVEGSLGNCPKYLNTKVVRGRVATPRLVGREEGRGWLGEEALGVVDRADMFFLSSVGGGSMDTNHRGGPRGFVRVLRNDEGGTVLVYPEYSGNQLYQTLGNLQQDAKVGVVIPDFETSDVLYLTGVTELLVGERAAAVMPHAKLAVKITVVEARLVRDGLTFGGEPGESSPYNPPVRRLAGEGSISGEAGGTSLATAKLVKKEALTPSVTRFTFSLQVERGRSLKPWRAGQYVTLDFSEELDHGWSHMRDDDPQSLNDDFVRTFTVSSQPPEAGPNGDVKNGTELQITARRNGPATGLLWRQNVRAHLELPVLAFGGEASFSMLSGGEKKAVFVAGGVGITPLLAQASQVLSNGRVLSLLWSLRAKDLGLAVDTFDRAPGLAELTQLFVTGSDGSQDEVSLVAKVESQGALVVRGRIAQSHLLDARGGEKGTKYYLCTSPELLNVIQDWVEGEEVVTESFNY</sequence>
<dbReference type="PANTHER" id="PTHR42815:SF2">
    <property type="entry name" value="FAD-BINDING, PUTATIVE (AFU_ORTHOLOGUE AFUA_6G07600)-RELATED"/>
    <property type="match status" value="1"/>
</dbReference>
<evidence type="ECO:0000259" key="2">
    <source>
        <dbReference type="PROSITE" id="PS51384"/>
    </source>
</evidence>